<gene>
    <name evidence="2" type="ORF">cpu_10750</name>
</gene>
<dbReference type="InterPro" id="IPR021136">
    <property type="entry name" value="Flagellar_hook_control-like_C"/>
</dbReference>
<dbReference type="InterPro" id="IPR038610">
    <property type="entry name" value="FliK-like_C_sf"/>
</dbReference>
<dbReference type="Proteomes" id="UP000187485">
    <property type="component" value="Unassembled WGS sequence"/>
</dbReference>
<evidence type="ECO:0000313" key="3">
    <source>
        <dbReference type="Proteomes" id="UP000187485"/>
    </source>
</evidence>
<dbReference type="AlphaFoldDB" id="A0A1L8CUD9"/>
<reference evidence="3" key="1">
    <citation type="submission" date="2016-12" db="EMBL/GenBank/DDBJ databases">
        <title>Draft Genome Sequences od Carboxydothermus pertinax and islandicus, Hydrogenogenic Carboxydotrophic Bacteria.</title>
        <authorList>
            <person name="Fukuyama Y."/>
            <person name="Ohmae K."/>
            <person name="Yoneda Y."/>
            <person name="Yoshida T."/>
            <person name="Sako Y."/>
        </authorList>
    </citation>
    <scope>NUCLEOTIDE SEQUENCE [LARGE SCALE GENOMIC DNA]</scope>
    <source>
        <strain evidence="3">Ug1</strain>
    </source>
</reference>
<sequence>MKVNGVALAPDQKSIPDSLMDILTVIDDTFEKVFSEILLKGNAFTADFSLKMSEPENNVIKPQEDQQKTVEQEVESLATELNFVLPWFGSYLIPKTVDGVVGRELAGNDGGKEISQDVVVAAARVIEEKNSRYLDKISISLVAERKEPEKEINLTKNIPKEVMPENGANILQKTPEAAKALASNNPVKGNISGVEPAELTLKVSKIGTSLVAEREEPEKEINLTKNIPKEVMPENGANILQKIPIAAKALASNNPVKGNISGVEPAELTLKVSKIGTSLVAERKEPEKEINVAKNIPKEVTQAAPTETTQSYVFIKEPLDFAKNFNQCQNQNKIDYPAFSEKIVALVQKTVQTKEKTAAVLKLYPEEFGEVKVEVKLLANNVDIALKVTSSDAANYLQNLAKDLATALQKHNLELTGYVVGFEQQSSKGNPGNSQHQRVPLKPSRFQNVIDEPIFEIAGWQERVTGLNYLI</sequence>
<dbReference type="RefSeq" id="WP_075859046.1">
    <property type="nucleotide sequence ID" value="NZ_BDJK01000015.1"/>
</dbReference>
<evidence type="ECO:0000259" key="1">
    <source>
        <dbReference type="Pfam" id="PF02120"/>
    </source>
</evidence>
<name>A0A1L8CUD9_9THEO</name>
<keyword evidence="2" id="KW-0282">Flagellum</keyword>
<keyword evidence="2" id="KW-0969">Cilium</keyword>
<keyword evidence="3" id="KW-1185">Reference proteome</keyword>
<dbReference type="Pfam" id="PF02120">
    <property type="entry name" value="Flg_hook"/>
    <property type="match status" value="1"/>
</dbReference>
<comment type="caution">
    <text evidence="2">The sequence shown here is derived from an EMBL/GenBank/DDBJ whole genome shotgun (WGS) entry which is preliminary data.</text>
</comment>
<feature type="domain" description="Flagellar hook-length control protein-like C-terminal" evidence="1">
    <location>
        <begin position="353"/>
        <end position="426"/>
    </location>
</feature>
<accession>A0A1L8CUD9</accession>
<evidence type="ECO:0000313" key="2">
    <source>
        <dbReference type="EMBL" id="GAV22565.1"/>
    </source>
</evidence>
<dbReference type="EMBL" id="BDJK01000015">
    <property type="protein sequence ID" value="GAV22565.1"/>
    <property type="molecule type" value="Genomic_DNA"/>
</dbReference>
<keyword evidence="2" id="KW-0966">Cell projection</keyword>
<dbReference type="STRING" id="870242.cpu_10750"/>
<proteinExistence type="predicted"/>
<protein>
    <submittedName>
        <fullName evidence="2">Flagellar hook-length control protein FliK</fullName>
    </submittedName>
</protein>
<dbReference type="Gene3D" id="3.30.750.140">
    <property type="match status" value="1"/>
</dbReference>
<dbReference type="OrthoDB" id="2112988at2"/>
<organism evidence="2 3">
    <name type="scientific">Carboxydothermus pertinax</name>
    <dbReference type="NCBI Taxonomy" id="870242"/>
    <lineage>
        <taxon>Bacteria</taxon>
        <taxon>Bacillati</taxon>
        <taxon>Bacillota</taxon>
        <taxon>Clostridia</taxon>
        <taxon>Thermoanaerobacterales</taxon>
        <taxon>Thermoanaerobacteraceae</taxon>
        <taxon>Carboxydothermus</taxon>
    </lineage>
</organism>